<keyword evidence="3" id="KW-1185">Reference proteome</keyword>
<evidence type="ECO:0000256" key="1">
    <source>
        <dbReference type="SAM" id="MobiDB-lite"/>
    </source>
</evidence>
<dbReference type="RefSeq" id="XP_005775782.1">
    <property type="nucleotide sequence ID" value="XM_005775725.1"/>
</dbReference>
<feature type="region of interest" description="Disordered" evidence="1">
    <location>
        <begin position="121"/>
        <end position="140"/>
    </location>
</feature>
<name>A0A0D3JIL8_EMIH1</name>
<evidence type="ECO:0000313" key="2">
    <source>
        <dbReference type="EnsemblProtists" id="EOD23353"/>
    </source>
</evidence>
<sequence>MRGDSKSQGQAVRQMGCAAPRLSDVFSKRDIVPANDADDGHRVPSDTIEAVAFRAKRAARRRAELVAEGEEIGEELKASGLVTAWSEARPGEPGYADEDGVPVYREPGPQRHTYVVLELRPQRSSRARRNAQQKSGRARADSRAAGRALLLSSDAYLQLAGRVAVWREQVVRVMEADAQEAKAEANARQKERVAAILAGTDAAGAGAGVEEALNCWEEGAYEAETLEALAEFGD</sequence>
<proteinExistence type="predicted"/>
<dbReference type="EnsemblProtists" id="EOD23353">
    <property type="protein sequence ID" value="EOD23353"/>
    <property type="gene ID" value="EMIHUDRAFT_254986"/>
</dbReference>
<reference evidence="2" key="2">
    <citation type="submission" date="2024-10" db="UniProtKB">
        <authorList>
            <consortium name="EnsemblProtists"/>
        </authorList>
    </citation>
    <scope>IDENTIFICATION</scope>
</reference>
<dbReference type="PaxDb" id="2903-EOD23353"/>
<accession>A0A0D3JIL8</accession>
<evidence type="ECO:0000313" key="3">
    <source>
        <dbReference type="Proteomes" id="UP000013827"/>
    </source>
</evidence>
<dbReference type="KEGG" id="ehx:EMIHUDRAFT_254986"/>
<dbReference type="HOGENOM" id="CLU_1186878_0_0_1"/>
<dbReference type="AlphaFoldDB" id="A0A0D3JIL8"/>
<organism evidence="2 3">
    <name type="scientific">Emiliania huxleyi (strain CCMP1516)</name>
    <dbReference type="NCBI Taxonomy" id="280463"/>
    <lineage>
        <taxon>Eukaryota</taxon>
        <taxon>Haptista</taxon>
        <taxon>Haptophyta</taxon>
        <taxon>Prymnesiophyceae</taxon>
        <taxon>Isochrysidales</taxon>
        <taxon>Noelaerhabdaceae</taxon>
        <taxon>Emiliania</taxon>
    </lineage>
</organism>
<dbReference type="GeneID" id="17268900"/>
<reference evidence="3" key="1">
    <citation type="journal article" date="2013" name="Nature">
        <title>Pan genome of the phytoplankton Emiliania underpins its global distribution.</title>
        <authorList>
            <person name="Read B.A."/>
            <person name="Kegel J."/>
            <person name="Klute M.J."/>
            <person name="Kuo A."/>
            <person name="Lefebvre S.C."/>
            <person name="Maumus F."/>
            <person name="Mayer C."/>
            <person name="Miller J."/>
            <person name="Monier A."/>
            <person name="Salamov A."/>
            <person name="Young J."/>
            <person name="Aguilar M."/>
            <person name="Claverie J.M."/>
            <person name="Frickenhaus S."/>
            <person name="Gonzalez K."/>
            <person name="Herman E.K."/>
            <person name="Lin Y.C."/>
            <person name="Napier J."/>
            <person name="Ogata H."/>
            <person name="Sarno A.F."/>
            <person name="Shmutz J."/>
            <person name="Schroeder D."/>
            <person name="de Vargas C."/>
            <person name="Verret F."/>
            <person name="von Dassow P."/>
            <person name="Valentin K."/>
            <person name="Van de Peer Y."/>
            <person name="Wheeler G."/>
            <person name="Dacks J.B."/>
            <person name="Delwiche C.F."/>
            <person name="Dyhrman S.T."/>
            <person name="Glockner G."/>
            <person name="John U."/>
            <person name="Richards T."/>
            <person name="Worden A.Z."/>
            <person name="Zhang X."/>
            <person name="Grigoriev I.V."/>
            <person name="Allen A.E."/>
            <person name="Bidle K."/>
            <person name="Borodovsky M."/>
            <person name="Bowler C."/>
            <person name="Brownlee C."/>
            <person name="Cock J.M."/>
            <person name="Elias M."/>
            <person name="Gladyshev V.N."/>
            <person name="Groth M."/>
            <person name="Guda C."/>
            <person name="Hadaegh A."/>
            <person name="Iglesias-Rodriguez M.D."/>
            <person name="Jenkins J."/>
            <person name="Jones B.M."/>
            <person name="Lawson T."/>
            <person name="Leese F."/>
            <person name="Lindquist E."/>
            <person name="Lobanov A."/>
            <person name="Lomsadze A."/>
            <person name="Malik S.B."/>
            <person name="Marsh M.E."/>
            <person name="Mackinder L."/>
            <person name="Mock T."/>
            <person name="Mueller-Roeber B."/>
            <person name="Pagarete A."/>
            <person name="Parker M."/>
            <person name="Probert I."/>
            <person name="Quesneville H."/>
            <person name="Raines C."/>
            <person name="Rensing S.A."/>
            <person name="Riano-Pachon D.M."/>
            <person name="Richier S."/>
            <person name="Rokitta S."/>
            <person name="Shiraiwa Y."/>
            <person name="Soanes D.M."/>
            <person name="van der Giezen M."/>
            <person name="Wahlund T.M."/>
            <person name="Williams B."/>
            <person name="Wilson W."/>
            <person name="Wolfe G."/>
            <person name="Wurch L.L."/>
        </authorList>
    </citation>
    <scope>NUCLEOTIDE SEQUENCE</scope>
</reference>
<dbReference type="Proteomes" id="UP000013827">
    <property type="component" value="Unassembled WGS sequence"/>
</dbReference>
<protein>
    <submittedName>
        <fullName evidence="2">Uncharacterized protein</fullName>
    </submittedName>
</protein>